<name>A0A2R4WLI0_9HYPH</name>
<dbReference type="GO" id="GO:0016757">
    <property type="term" value="F:glycosyltransferase activity"/>
    <property type="evidence" value="ECO:0007669"/>
    <property type="project" value="InterPro"/>
</dbReference>
<dbReference type="InterPro" id="IPR050194">
    <property type="entry name" value="Glycosyltransferase_grp1"/>
</dbReference>
<dbReference type="SUPFAM" id="SSF53756">
    <property type="entry name" value="UDP-Glycosyltransferase/glycogen phosphorylase"/>
    <property type="match status" value="1"/>
</dbReference>
<evidence type="ECO:0000256" key="1">
    <source>
        <dbReference type="SAM" id="MobiDB-lite"/>
    </source>
</evidence>
<dbReference type="EMBL" id="CP028843">
    <property type="protein sequence ID" value="AWB22355.1"/>
    <property type="molecule type" value="Genomic_DNA"/>
</dbReference>
<feature type="domain" description="Glycosyltransferase subfamily 4-like N-terminal" evidence="3">
    <location>
        <begin position="79"/>
        <end position="242"/>
    </location>
</feature>
<gene>
    <name evidence="4" type="ORF">DA075_16685</name>
</gene>
<sequence length="441" mass="47587">MGRLDRLGRRRPVGAGLSPAARSRRRHRPGRGRDPGRRPGQTLLRAVSVIVSALVSPLPSSAAPLSILHVVRQFLPNRGGLEDFVANLAREQARLGHRVRVLTLDRLFSAPEARLPARERLEGIDIERIPFFGSPRYPVAPSVFRHLGDADLVHVHAIDFFFDAFALARPLHRRPMVATTHGGFFHTGAHSRLKKLWFEGPTRMSVRGYEAIVACSESDARLFQGITPGGVPVIQNGVDLEKFAGAAAPEPRRALLTIGRFAHNKRLDRLLATLQALNADGAGWRLRIVGVPSDVTQAALTAEIDRRGLAGAVTLHTGLDAPAVRGLIGQSSVFVSASQYEGFGIALIEALSAGLVPVAHPNDAFAWLKQRHPSITLTDFADPHGAAAAIRDAYDRLERGAILRGAEDLSDYRWSSVAARYVSVYEAALAGSGQVVAATAA</sequence>
<accession>A0A2R4WLI0</accession>
<feature type="domain" description="Glycosyl transferase family 1" evidence="2">
    <location>
        <begin position="244"/>
        <end position="390"/>
    </location>
</feature>
<keyword evidence="4" id="KW-0808">Transferase</keyword>
<proteinExistence type="predicted"/>
<evidence type="ECO:0000313" key="5">
    <source>
        <dbReference type="Proteomes" id="UP000244755"/>
    </source>
</evidence>
<dbReference type="PANTHER" id="PTHR45947:SF3">
    <property type="entry name" value="SULFOQUINOVOSYL TRANSFERASE SQD2"/>
    <property type="match status" value="1"/>
</dbReference>
<evidence type="ECO:0000259" key="2">
    <source>
        <dbReference type="Pfam" id="PF00534"/>
    </source>
</evidence>
<dbReference type="Proteomes" id="UP000244755">
    <property type="component" value="Chromosome 1"/>
</dbReference>
<reference evidence="4 5" key="1">
    <citation type="submission" date="2018-04" db="EMBL/GenBank/DDBJ databases">
        <title>Methylobacterium sp. PR1016A genome.</title>
        <authorList>
            <person name="Park W."/>
        </authorList>
    </citation>
    <scope>NUCLEOTIDE SEQUENCE [LARGE SCALE GENOMIC DNA]</scope>
    <source>
        <strain evidence="4 5">PR1016A</strain>
    </source>
</reference>
<dbReference type="Pfam" id="PF00534">
    <property type="entry name" value="Glycos_transf_1"/>
    <property type="match status" value="1"/>
</dbReference>
<organism evidence="4 5">
    <name type="scientific">Methylobacterium currus</name>
    <dbReference type="NCBI Taxonomy" id="2051553"/>
    <lineage>
        <taxon>Bacteria</taxon>
        <taxon>Pseudomonadati</taxon>
        <taxon>Pseudomonadota</taxon>
        <taxon>Alphaproteobacteria</taxon>
        <taxon>Hyphomicrobiales</taxon>
        <taxon>Methylobacteriaceae</taxon>
        <taxon>Methylobacterium</taxon>
    </lineage>
</organism>
<feature type="region of interest" description="Disordered" evidence="1">
    <location>
        <begin position="1"/>
        <end position="39"/>
    </location>
</feature>
<dbReference type="InterPro" id="IPR001296">
    <property type="entry name" value="Glyco_trans_1"/>
</dbReference>
<evidence type="ECO:0000259" key="3">
    <source>
        <dbReference type="Pfam" id="PF13439"/>
    </source>
</evidence>
<keyword evidence="5" id="KW-1185">Reference proteome</keyword>
<dbReference type="Pfam" id="PF13439">
    <property type="entry name" value="Glyco_transf_4"/>
    <property type="match status" value="1"/>
</dbReference>
<dbReference type="PANTHER" id="PTHR45947">
    <property type="entry name" value="SULFOQUINOVOSYL TRANSFERASE SQD2"/>
    <property type="match status" value="1"/>
</dbReference>
<dbReference type="OrthoDB" id="9771846at2"/>
<dbReference type="AlphaFoldDB" id="A0A2R4WLI0"/>
<dbReference type="Gene3D" id="3.40.50.2000">
    <property type="entry name" value="Glycogen Phosphorylase B"/>
    <property type="match status" value="2"/>
</dbReference>
<evidence type="ECO:0000313" key="4">
    <source>
        <dbReference type="EMBL" id="AWB22355.1"/>
    </source>
</evidence>
<dbReference type="InterPro" id="IPR028098">
    <property type="entry name" value="Glyco_trans_4-like_N"/>
</dbReference>
<dbReference type="KEGG" id="mee:DA075_16685"/>
<protein>
    <submittedName>
        <fullName evidence="4">Glycosyltransferase family 1 protein</fullName>
    </submittedName>
</protein>
<dbReference type="CDD" id="cd03801">
    <property type="entry name" value="GT4_PimA-like"/>
    <property type="match status" value="1"/>
</dbReference>